<evidence type="ECO:0000313" key="5">
    <source>
        <dbReference type="EMBL" id="KAJ9129826.1"/>
    </source>
</evidence>
<sequence length="171" mass="18960">MGVFTISTGTPLYSSAWMPTSVNAYAATCIYLIVLGAIFRCLAAARSVLERRSIDADFNSRNVILPREQNDNERVRSDMGFDRGRLVENGVEENIMIVRRRIQGVMPWRITTDGPRALIDVVYAGVLYLLMVSIMAMDLGYFLAVLCGIFLGSLATGRYGGWERGEVSLHG</sequence>
<evidence type="ECO:0000256" key="2">
    <source>
        <dbReference type="ARBA" id="ARBA00022989"/>
    </source>
</evidence>
<comment type="subcellular location">
    <subcellularLocation>
        <location evidence="4">Membrane</location>
        <topology evidence="4">Multi-pass membrane protein</topology>
    </subcellularLocation>
</comment>
<keyword evidence="1 4" id="KW-0812">Transmembrane</keyword>
<proteinExistence type="inferred from homology"/>
<dbReference type="Pfam" id="PF04145">
    <property type="entry name" value="Ctr"/>
    <property type="match status" value="1"/>
</dbReference>
<dbReference type="GO" id="GO:0005375">
    <property type="term" value="F:copper ion transmembrane transporter activity"/>
    <property type="evidence" value="ECO:0007669"/>
    <property type="project" value="UniProtKB-UniRule"/>
</dbReference>
<feature type="transmembrane region" description="Helical" evidence="4">
    <location>
        <begin position="141"/>
        <end position="161"/>
    </location>
</feature>
<accession>A0AA38RG14</accession>
<evidence type="ECO:0000256" key="4">
    <source>
        <dbReference type="RuleBase" id="RU367022"/>
    </source>
</evidence>
<reference evidence="5" key="1">
    <citation type="submission" date="2022-07" db="EMBL/GenBank/DDBJ databases">
        <title>Fungi with potential for degradation of polypropylene.</title>
        <authorList>
            <person name="Gostincar C."/>
        </authorList>
    </citation>
    <scope>NUCLEOTIDE SEQUENCE</scope>
    <source>
        <strain evidence="5">EXF-13287</strain>
    </source>
</reference>
<dbReference type="Proteomes" id="UP001174691">
    <property type="component" value="Unassembled WGS sequence"/>
</dbReference>
<dbReference type="InterPro" id="IPR007274">
    <property type="entry name" value="Cop_transporter"/>
</dbReference>
<organism evidence="5 6">
    <name type="scientific">Coniochaeta hoffmannii</name>
    <dbReference type="NCBI Taxonomy" id="91930"/>
    <lineage>
        <taxon>Eukaryota</taxon>
        <taxon>Fungi</taxon>
        <taxon>Dikarya</taxon>
        <taxon>Ascomycota</taxon>
        <taxon>Pezizomycotina</taxon>
        <taxon>Sordariomycetes</taxon>
        <taxon>Sordariomycetidae</taxon>
        <taxon>Coniochaetales</taxon>
        <taxon>Coniochaetaceae</taxon>
        <taxon>Coniochaeta</taxon>
    </lineage>
</organism>
<evidence type="ECO:0000256" key="3">
    <source>
        <dbReference type="ARBA" id="ARBA00023136"/>
    </source>
</evidence>
<dbReference type="PANTHER" id="PTHR12483">
    <property type="entry name" value="SOLUTE CARRIER FAMILY 31 COPPER TRANSPORTERS"/>
    <property type="match status" value="1"/>
</dbReference>
<keyword evidence="3 4" id="KW-0472">Membrane</keyword>
<feature type="transmembrane region" description="Helical" evidence="4">
    <location>
        <begin position="117"/>
        <end position="135"/>
    </location>
</feature>
<dbReference type="AlphaFoldDB" id="A0AA38RG14"/>
<dbReference type="EMBL" id="JANBVN010000301">
    <property type="protein sequence ID" value="KAJ9129826.1"/>
    <property type="molecule type" value="Genomic_DNA"/>
</dbReference>
<keyword evidence="4" id="KW-0186">Copper</keyword>
<protein>
    <recommendedName>
        <fullName evidence="4">Copper transport protein</fullName>
    </recommendedName>
</protein>
<gene>
    <name evidence="5" type="ORF">NKR19_g10169</name>
</gene>
<feature type="transmembrane region" description="Helical" evidence="4">
    <location>
        <begin position="22"/>
        <end position="43"/>
    </location>
</feature>
<dbReference type="PANTHER" id="PTHR12483:SF120">
    <property type="entry name" value="HIGH-AFFINITY COPPER TRANSPORTER CTRA2"/>
    <property type="match status" value="1"/>
</dbReference>
<evidence type="ECO:0000313" key="6">
    <source>
        <dbReference type="Proteomes" id="UP001174691"/>
    </source>
</evidence>
<evidence type="ECO:0000256" key="1">
    <source>
        <dbReference type="ARBA" id="ARBA00022692"/>
    </source>
</evidence>
<keyword evidence="4" id="KW-0813">Transport</keyword>
<comment type="similarity">
    <text evidence="4">Belongs to the copper transporter (Ctr) (TC 1.A.56) family. SLC31A subfamily.</text>
</comment>
<name>A0AA38RG14_9PEZI</name>
<dbReference type="GO" id="GO:0005886">
    <property type="term" value="C:plasma membrane"/>
    <property type="evidence" value="ECO:0007669"/>
    <property type="project" value="TreeGrafter"/>
</dbReference>
<comment type="caution">
    <text evidence="5">The sequence shown here is derived from an EMBL/GenBank/DDBJ whole genome shotgun (WGS) entry which is preliminary data.</text>
</comment>
<keyword evidence="4" id="KW-0406">Ion transport</keyword>
<keyword evidence="6" id="KW-1185">Reference proteome</keyword>
<keyword evidence="4" id="KW-0187">Copper transport</keyword>
<keyword evidence="2 4" id="KW-1133">Transmembrane helix</keyword>